<feature type="region of interest" description="Disordered" evidence="1">
    <location>
        <begin position="65"/>
        <end position="113"/>
    </location>
</feature>
<feature type="compositionally biased region" description="Polar residues" evidence="1">
    <location>
        <begin position="167"/>
        <end position="176"/>
    </location>
</feature>
<evidence type="ECO:0000313" key="2">
    <source>
        <dbReference type="EMBL" id="CAK7235827.1"/>
    </source>
</evidence>
<evidence type="ECO:0000313" key="3">
    <source>
        <dbReference type="Proteomes" id="UP001642406"/>
    </source>
</evidence>
<feature type="compositionally biased region" description="Low complexity" evidence="1">
    <location>
        <begin position="767"/>
        <end position="786"/>
    </location>
</feature>
<feature type="compositionally biased region" description="Polar residues" evidence="1">
    <location>
        <begin position="8"/>
        <end position="20"/>
    </location>
</feature>
<feature type="compositionally biased region" description="Low complexity" evidence="1">
    <location>
        <begin position="234"/>
        <end position="250"/>
    </location>
</feature>
<evidence type="ECO:0000256" key="1">
    <source>
        <dbReference type="SAM" id="MobiDB-lite"/>
    </source>
</evidence>
<reference evidence="2 3" key="1">
    <citation type="submission" date="2024-01" db="EMBL/GenBank/DDBJ databases">
        <authorList>
            <person name="Allen C."/>
            <person name="Tagirdzhanova G."/>
        </authorList>
    </citation>
    <scope>NUCLEOTIDE SEQUENCE [LARGE SCALE GENOMIC DNA]</scope>
</reference>
<comment type="caution">
    <text evidence="2">The sequence shown here is derived from an EMBL/GenBank/DDBJ whole genome shotgun (WGS) entry which is preliminary data.</text>
</comment>
<feature type="region of interest" description="Disordered" evidence="1">
    <location>
        <begin position="671"/>
        <end position="816"/>
    </location>
</feature>
<feature type="region of interest" description="Disordered" evidence="1">
    <location>
        <begin position="223"/>
        <end position="250"/>
    </location>
</feature>
<dbReference type="EMBL" id="CAWUHC010000148">
    <property type="protein sequence ID" value="CAK7235827.1"/>
    <property type="molecule type" value="Genomic_DNA"/>
</dbReference>
<accession>A0ABP0CUL8</accession>
<name>A0ABP0CUL8_9PEZI</name>
<proteinExistence type="predicted"/>
<feature type="compositionally biased region" description="Basic and acidic residues" evidence="1">
    <location>
        <begin position="735"/>
        <end position="747"/>
    </location>
</feature>
<sequence>MHFRSQDTETQPNSAPQQPHQLPCPLNNDRQGRSPSRSPTLLPSPLPSTPSVTDLPKEVEQLAGELSRHHLQRTSVRADNRSSTRNGHHGSGRVGGRGSHTSSAPASRNSSRYRDAMANFSPGMAELRLRNGGNAPVADLEVDMDQDNRNDNGDCQLRLPSPSPLSTAASFSQAGPPSSYAVRTEFDAGPSVPLSLLRMRRRQAALADTSVRHLNLGLTPFPRQISPETDGPSAAQQATQSMQTADTATEMTPDMTDAATVTTTVTAASTTMATATSNPAATSTVAAALAAAAPIEADDEDLPPLPEDAMAVMTAMINPYPQPPSRSHSRSLSRSYHSQSISLSNSAPCSHPHSLFPSVSVTGTPLWSALPADCLPLSSESLAMPHLAPLHNDVPSSGYDLQGWLSSSSTVESTAALTTGTIDACSGPLSTDVLEVDDSAEPAPPTVASTIQDTVSNREQAENLDPVDSLTPGDTAALLAAQAKLRRQQSRQYYTAYLRPHHLPFYKEMTVSRSASLGPNPPVDALETDMDESDSITPEEPAPAAAPAIATATHGSSDKASTPTGKYMGYAERIQLLQKAMAREAERARSQQHSIKGSSTAGSVIIAGDDMMDVDMVDPPTIDSPRRISAMDGNILRSLTSLPESGEASDVHNYMGPFRYRLSSEVAMRCTNLVRNKPRMRRRRQPGEGSETNDGGSSIRGSSTKGGGSSLHSERRRERHRDRAVDRAGQTTSRDPSRDASHQDGREKRSRVSRRREQTRLAEVHSQALAHVDAQAQAQAQGQAMPSPSPFPSQLPSPTQPDGMSPPVPAPVTTTSPHRLRMEQFPLPAWRLPEPAPIEAIDVDTT</sequence>
<feature type="region of interest" description="Disordered" evidence="1">
    <location>
        <begin position="317"/>
        <end position="337"/>
    </location>
</feature>
<feature type="compositionally biased region" description="Low complexity" evidence="1">
    <location>
        <begin position="157"/>
        <end position="166"/>
    </location>
</feature>
<organism evidence="2 3">
    <name type="scientific">Sporothrix bragantina</name>
    <dbReference type="NCBI Taxonomy" id="671064"/>
    <lineage>
        <taxon>Eukaryota</taxon>
        <taxon>Fungi</taxon>
        <taxon>Dikarya</taxon>
        <taxon>Ascomycota</taxon>
        <taxon>Pezizomycotina</taxon>
        <taxon>Sordariomycetes</taxon>
        <taxon>Sordariomycetidae</taxon>
        <taxon>Ophiostomatales</taxon>
        <taxon>Ophiostomataceae</taxon>
        <taxon>Sporothrix</taxon>
    </lineage>
</organism>
<feature type="compositionally biased region" description="Basic and acidic residues" evidence="1">
    <location>
        <begin position="712"/>
        <end position="726"/>
    </location>
</feature>
<feature type="region of interest" description="Disordered" evidence="1">
    <location>
        <begin position="144"/>
        <end position="176"/>
    </location>
</feature>
<feature type="compositionally biased region" description="Polar residues" evidence="1">
    <location>
        <begin position="554"/>
        <end position="564"/>
    </location>
</feature>
<dbReference type="Proteomes" id="UP001642406">
    <property type="component" value="Unassembled WGS sequence"/>
</dbReference>
<feature type="compositionally biased region" description="Polar residues" evidence="1">
    <location>
        <begin position="690"/>
        <end position="703"/>
    </location>
</feature>
<gene>
    <name evidence="2" type="ORF">SBRCBS47491_009426</name>
</gene>
<feature type="compositionally biased region" description="Low complexity" evidence="1">
    <location>
        <begin position="536"/>
        <end position="553"/>
    </location>
</feature>
<feature type="region of interest" description="Disordered" evidence="1">
    <location>
        <begin position="513"/>
        <end position="565"/>
    </location>
</feature>
<feature type="region of interest" description="Disordered" evidence="1">
    <location>
        <begin position="1"/>
        <end position="53"/>
    </location>
</feature>
<keyword evidence="3" id="KW-1185">Reference proteome</keyword>
<feature type="compositionally biased region" description="Pro residues" evidence="1">
    <location>
        <begin position="787"/>
        <end position="810"/>
    </location>
</feature>
<protein>
    <submittedName>
        <fullName evidence="2">Uncharacterized protein</fullName>
    </submittedName>
</protein>